<sequence>MSLFNEYHNQITRRHFFKQGGLGLGTAALGSLLGNSMTHAKNALPELKRSGGIPSIPHFQPKAKRAIYLFMAGAPSQLDTYDYKPTLEKMYNKDLPDSVSMGQRKTTMTSGQKRFPLAPSIFKFKQHGKSGAWLSELLPHTAGIVDDIAIVKSVHTEAINHDPAITYICTGTQLPGKPSLGSWLSYGLGSMNEDLPAFVVLTSTWTGRKEAQALYNRLWGAGILPGKYSGVSLRSQGDPVLFLKNPKGVSVSARRRMLDTLGEMNKKRLEEVGDPEIQTRITQYEMAFRMQTSVPELIDFSKETKATLDMYGPDVHKPGTFAYHCLLCRRMAERGVRFSQIFHRGWDQHAALPKDFPNQCKDIDQPSAALVKDLKQRGMLDDTLVIWGGEFGRTVYCQGGLTKKNYGRDHHPKCFSVWMAGGGIKGGIVHGETDDFSYNIVKDPVHIHDLNATILNRLGIDNQKMSIKYQGLDWRMTSVYDATLIKDILL</sequence>
<dbReference type="EMBL" id="UOGL01000424">
    <property type="protein sequence ID" value="VAX40311.1"/>
    <property type="molecule type" value="Genomic_DNA"/>
</dbReference>
<protein>
    <recommendedName>
        <fullName evidence="2">Sulfatase</fullName>
    </recommendedName>
</protein>
<accession>A0A3B1DN01</accession>
<name>A0A3B1DN01_9ZZZZ</name>
<dbReference type="PANTHER" id="PTHR43737">
    <property type="entry name" value="BLL7424 PROTEIN"/>
    <property type="match status" value="1"/>
</dbReference>
<dbReference type="InterPro" id="IPR006311">
    <property type="entry name" value="TAT_signal"/>
</dbReference>
<dbReference type="PROSITE" id="PS51318">
    <property type="entry name" value="TAT"/>
    <property type="match status" value="1"/>
</dbReference>
<dbReference type="PANTHER" id="PTHR43737:SF1">
    <property type="entry name" value="DUF1501 DOMAIN-CONTAINING PROTEIN"/>
    <property type="match status" value="1"/>
</dbReference>
<dbReference type="Pfam" id="PF07394">
    <property type="entry name" value="DUF1501"/>
    <property type="match status" value="1"/>
</dbReference>
<dbReference type="InterPro" id="IPR010869">
    <property type="entry name" value="DUF1501"/>
</dbReference>
<dbReference type="InterPro" id="IPR017850">
    <property type="entry name" value="Alkaline_phosphatase_core_sf"/>
</dbReference>
<dbReference type="AlphaFoldDB" id="A0A3B1DN01"/>
<evidence type="ECO:0008006" key="2">
    <source>
        <dbReference type="Google" id="ProtNLM"/>
    </source>
</evidence>
<organism evidence="1">
    <name type="scientific">hydrothermal vent metagenome</name>
    <dbReference type="NCBI Taxonomy" id="652676"/>
    <lineage>
        <taxon>unclassified sequences</taxon>
        <taxon>metagenomes</taxon>
        <taxon>ecological metagenomes</taxon>
    </lineage>
</organism>
<reference evidence="1" key="1">
    <citation type="submission" date="2018-06" db="EMBL/GenBank/DDBJ databases">
        <authorList>
            <person name="Zhirakovskaya E."/>
        </authorList>
    </citation>
    <scope>NUCLEOTIDE SEQUENCE</scope>
</reference>
<dbReference type="SUPFAM" id="SSF53649">
    <property type="entry name" value="Alkaline phosphatase-like"/>
    <property type="match status" value="1"/>
</dbReference>
<proteinExistence type="predicted"/>
<gene>
    <name evidence="1" type="ORF">MNBD_PLANCTO02-1259</name>
</gene>
<evidence type="ECO:0000313" key="1">
    <source>
        <dbReference type="EMBL" id="VAX40311.1"/>
    </source>
</evidence>